<evidence type="ECO:0000313" key="3">
    <source>
        <dbReference type="Proteomes" id="UP000664369"/>
    </source>
</evidence>
<dbReference type="RefSeq" id="WP_208174460.1">
    <property type="nucleotide sequence ID" value="NZ_JAGETZ010000003.1"/>
</dbReference>
<keyword evidence="3" id="KW-1185">Reference proteome</keyword>
<organism evidence="2 3">
    <name type="scientific">Hymenobacter negativus</name>
    <dbReference type="NCBI Taxonomy" id="2795026"/>
    <lineage>
        <taxon>Bacteria</taxon>
        <taxon>Pseudomonadati</taxon>
        <taxon>Bacteroidota</taxon>
        <taxon>Cytophagia</taxon>
        <taxon>Cytophagales</taxon>
        <taxon>Hymenobacteraceae</taxon>
        <taxon>Hymenobacter</taxon>
    </lineage>
</organism>
<protein>
    <submittedName>
        <fullName evidence="2">Uncharacterized protein</fullName>
    </submittedName>
</protein>
<feature type="chain" id="PRO_5047132678" evidence="1">
    <location>
        <begin position="29"/>
        <end position="447"/>
    </location>
</feature>
<sequence>MILHATPFFRSLRPLLLVGALLPLAAQAQTGSVGIGTASPDSKAALDIRSTDKGLLIPRLDSTQRVAISTPPDGLMVFQTDGRKGFWYALGGSWLYLPNKTQSGDNLGNHTATEALNLNDNELRLRARTDTSHGLGWYGNSSSVKNWLGLNVDGPVLYGNGGGVLGTVTSGGRQLALAWTNAGRVSIGQAGPALPLDVRGQIGLRTNSAWDHLYFSHDGTSAFVNAGGAEGGLALRIGTGAVGSYGDQTYTEVVRVKSNGRVGINTNDPQQALDVSGTARATDFAYNATQTRYLSLGSGAFVSSAPQAYSANITIGSATGSPLMINILGGTSGQPAYLVAPVQLPQGAVITSISITAIDNDGVNIAPQALLTAIYPVDNSNSTIGVVYADQAVLTTEDPDWQTITKVTSHTVRNDLYLYNLRIRLNQNNAGTLFLGARIGYTVAQPD</sequence>
<name>A0ABS3QC97_9BACT</name>
<accession>A0ABS3QC97</accession>
<keyword evidence="1" id="KW-0732">Signal</keyword>
<dbReference type="EMBL" id="JAGETZ010000003">
    <property type="protein sequence ID" value="MBO2008821.1"/>
    <property type="molecule type" value="Genomic_DNA"/>
</dbReference>
<proteinExistence type="predicted"/>
<reference evidence="2 3" key="1">
    <citation type="submission" date="2021-03" db="EMBL/GenBank/DDBJ databases">
        <authorList>
            <person name="Kim M.K."/>
        </authorList>
    </citation>
    <scope>NUCLEOTIDE SEQUENCE [LARGE SCALE GENOMIC DNA]</scope>
    <source>
        <strain evidence="2 3">BT442</strain>
    </source>
</reference>
<evidence type="ECO:0000256" key="1">
    <source>
        <dbReference type="SAM" id="SignalP"/>
    </source>
</evidence>
<gene>
    <name evidence="2" type="ORF">J4E00_07135</name>
</gene>
<comment type="caution">
    <text evidence="2">The sequence shown here is derived from an EMBL/GenBank/DDBJ whole genome shotgun (WGS) entry which is preliminary data.</text>
</comment>
<dbReference type="Proteomes" id="UP000664369">
    <property type="component" value="Unassembled WGS sequence"/>
</dbReference>
<feature type="signal peptide" evidence="1">
    <location>
        <begin position="1"/>
        <end position="28"/>
    </location>
</feature>
<evidence type="ECO:0000313" key="2">
    <source>
        <dbReference type="EMBL" id="MBO2008821.1"/>
    </source>
</evidence>